<sequence length="66" mass="6952">MSNCASLSVLAFSNPALTGICQRPTASVNDVVDLQDGYVASPSALQGQSIAAAMTRTMREKACRYI</sequence>
<evidence type="ECO:0000313" key="1">
    <source>
        <dbReference type="EMBL" id="GJC86398.1"/>
    </source>
</evidence>
<gene>
    <name evidence="1" type="ORF">ColLi_09236</name>
</gene>
<protein>
    <submittedName>
        <fullName evidence="1">Uncharacterized protein</fullName>
    </submittedName>
</protein>
<dbReference type="AlphaFoldDB" id="A0AA37LWC4"/>
<proteinExistence type="predicted"/>
<dbReference type="Proteomes" id="UP001055172">
    <property type="component" value="Unassembled WGS sequence"/>
</dbReference>
<keyword evidence="2" id="KW-1185">Reference proteome</keyword>
<reference evidence="1 2" key="1">
    <citation type="submission" date="2021-07" db="EMBL/GenBank/DDBJ databases">
        <title>Genome data of Colletotrichum spaethianum.</title>
        <authorList>
            <person name="Utami Y.D."/>
            <person name="Hiruma K."/>
        </authorList>
    </citation>
    <scope>NUCLEOTIDE SEQUENCE [LARGE SCALE GENOMIC DNA]</scope>
    <source>
        <strain evidence="1 2">MAFF 242679</strain>
    </source>
</reference>
<comment type="caution">
    <text evidence="1">The sequence shown here is derived from an EMBL/GenBank/DDBJ whole genome shotgun (WGS) entry which is preliminary data.</text>
</comment>
<accession>A0AA37LWC4</accession>
<organism evidence="1 2">
    <name type="scientific">Colletotrichum liriopes</name>
    <dbReference type="NCBI Taxonomy" id="708192"/>
    <lineage>
        <taxon>Eukaryota</taxon>
        <taxon>Fungi</taxon>
        <taxon>Dikarya</taxon>
        <taxon>Ascomycota</taxon>
        <taxon>Pezizomycotina</taxon>
        <taxon>Sordariomycetes</taxon>
        <taxon>Hypocreomycetidae</taxon>
        <taxon>Glomerellales</taxon>
        <taxon>Glomerellaceae</taxon>
        <taxon>Colletotrichum</taxon>
        <taxon>Colletotrichum spaethianum species complex</taxon>
    </lineage>
</organism>
<dbReference type="EMBL" id="BPPX01000021">
    <property type="protein sequence ID" value="GJC86398.1"/>
    <property type="molecule type" value="Genomic_DNA"/>
</dbReference>
<name>A0AA37LWC4_9PEZI</name>
<evidence type="ECO:0000313" key="2">
    <source>
        <dbReference type="Proteomes" id="UP001055172"/>
    </source>
</evidence>